<evidence type="ECO:0000313" key="1">
    <source>
        <dbReference type="EnsemblMetazoa" id="Aqu2.1.14966_001"/>
    </source>
</evidence>
<protein>
    <submittedName>
        <fullName evidence="1">Uncharacterized protein</fullName>
    </submittedName>
</protein>
<name>A0A1X7TJE1_AMPQE</name>
<reference evidence="1" key="1">
    <citation type="submission" date="2017-05" db="UniProtKB">
        <authorList>
            <consortium name="EnsemblMetazoa"/>
        </authorList>
    </citation>
    <scope>IDENTIFICATION</scope>
</reference>
<dbReference type="InParanoid" id="A0A1X7TJE1"/>
<dbReference type="AlphaFoldDB" id="A0A1X7TJE1"/>
<dbReference type="EnsemblMetazoa" id="Aqu2.1.14966_001">
    <property type="protein sequence ID" value="Aqu2.1.14966_001"/>
    <property type="gene ID" value="Aqu2.1.14966"/>
</dbReference>
<proteinExistence type="predicted"/>
<accession>A0A1X7TJE1</accession>
<sequence length="37" mass="4179">HTRAKSLDVIIEPNIETEPEDLSAIIMTLVKTMRNQA</sequence>
<organism evidence="1">
    <name type="scientific">Amphimedon queenslandica</name>
    <name type="common">Sponge</name>
    <dbReference type="NCBI Taxonomy" id="400682"/>
    <lineage>
        <taxon>Eukaryota</taxon>
        <taxon>Metazoa</taxon>
        <taxon>Porifera</taxon>
        <taxon>Demospongiae</taxon>
        <taxon>Heteroscleromorpha</taxon>
        <taxon>Haplosclerida</taxon>
        <taxon>Niphatidae</taxon>
        <taxon>Amphimedon</taxon>
    </lineage>
</organism>